<dbReference type="InterPro" id="IPR010914">
    <property type="entry name" value="RsgA_GTPase_dom"/>
</dbReference>
<comment type="function">
    <text evidence="10">One of several proteins that assist in the late maturation steps of the functional core of the 30S ribosomal subunit. Helps release RbfA from mature subunits. May play a role in the assembly of ribosomal proteins into the subunit. Circularly permuted GTPase that catalyzes slow GTP hydrolysis, GTPase activity is stimulated by the 30S ribosomal subunit.</text>
</comment>
<evidence type="ECO:0000256" key="10">
    <source>
        <dbReference type="HAMAP-Rule" id="MF_01820"/>
    </source>
</evidence>
<feature type="binding site" evidence="10">
    <location>
        <position position="300"/>
    </location>
    <ligand>
        <name>Zn(2+)</name>
        <dbReference type="ChEBI" id="CHEBI:29105"/>
    </ligand>
</feature>
<keyword evidence="1 10" id="KW-0963">Cytoplasm</keyword>
<sequence length="362" mass="39397">MKDHSDDTGLFPISRPEQFRPSATRTLHPQRLGWQNFFAQQTDVDEMAATPPCRVVEVQRSGLRVLGDGLATEIPPGPVATVGDWLLFDADHPQRSRVLDRKSLIKRRAAGHDRKEQLIGANIDTAFIVTSCNADFNLARLERYVALAMETQITPVILLTKADLSDDPAPYLADARSISDRITVLSLDARGDEARGTLAPWCKPGQTVAFLGSSGVGKSTLTNALSETAQAATQGIREDDARGRHTTSHRQLHITGAGCAVLDTPGMRELQLTDASAGLEETFADLATLAASCKFNDCAHDTEPGCAVRAGLETGEIDSDRLARWRKLLAEEAFNSATLAQRRAKDRAFGKMVRGIVKDNRK</sequence>
<dbReference type="NCBIfam" id="TIGR00157">
    <property type="entry name" value="ribosome small subunit-dependent GTPase A"/>
    <property type="match status" value="1"/>
</dbReference>
<evidence type="ECO:0000259" key="11">
    <source>
        <dbReference type="PROSITE" id="PS50936"/>
    </source>
</evidence>
<comment type="caution">
    <text evidence="13">The sequence shown here is derived from an EMBL/GenBank/DDBJ whole genome shotgun (WGS) entry which is preliminary data.</text>
</comment>
<evidence type="ECO:0000256" key="6">
    <source>
        <dbReference type="ARBA" id="ARBA00022801"/>
    </source>
</evidence>
<keyword evidence="3 10" id="KW-0479">Metal-binding</keyword>
<comment type="subcellular location">
    <subcellularLocation>
        <location evidence="10">Cytoplasm</location>
    </subcellularLocation>
</comment>
<dbReference type="Pfam" id="PF03193">
    <property type="entry name" value="RsgA_GTPase"/>
    <property type="match status" value="1"/>
</dbReference>
<feature type="domain" description="CP-type G" evidence="12">
    <location>
        <begin position="115"/>
        <end position="270"/>
    </location>
</feature>
<comment type="cofactor">
    <cofactor evidence="10">
        <name>Zn(2+)</name>
        <dbReference type="ChEBI" id="CHEBI:29105"/>
    </cofactor>
    <text evidence="10">Binds 1 zinc ion per subunit.</text>
</comment>
<evidence type="ECO:0000313" key="14">
    <source>
        <dbReference type="Proteomes" id="UP001596353"/>
    </source>
</evidence>
<keyword evidence="5 10" id="KW-0547">Nucleotide-binding</keyword>
<evidence type="ECO:0000256" key="9">
    <source>
        <dbReference type="ARBA" id="ARBA00023134"/>
    </source>
</evidence>
<proteinExistence type="inferred from homology"/>
<dbReference type="InterPro" id="IPR030378">
    <property type="entry name" value="G_CP_dom"/>
</dbReference>
<dbReference type="InterPro" id="IPR004881">
    <property type="entry name" value="Ribosome_biogen_GTPase_RsgA"/>
</dbReference>
<evidence type="ECO:0000256" key="5">
    <source>
        <dbReference type="ARBA" id="ARBA00022741"/>
    </source>
</evidence>
<feature type="binding site" evidence="10">
    <location>
        <position position="306"/>
    </location>
    <ligand>
        <name>Zn(2+)</name>
        <dbReference type="ChEBI" id="CHEBI:29105"/>
    </ligand>
</feature>
<dbReference type="PANTHER" id="PTHR32120:SF10">
    <property type="entry name" value="SMALL RIBOSOMAL SUBUNIT BIOGENESIS GTPASE RSGA"/>
    <property type="match status" value="1"/>
</dbReference>
<dbReference type="PANTHER" id="PTHR32120">
    <property type="entry name" value="SMALL RIBOSOMAL SUBUNIT BIOGENESIS GTPASE RSGA"/>
    <property type="match status" value="1"/>
</dbReference>
<feature type="domain" description="EngC GTPase" evidence="11">
    <location>
        <begin position="121"/>
        <end position="268"/>
    </location>
</feature>
<feature type="binding site" evidence="10">
    <location>
        <position position="293"/>
    </location>
    <ligand>
        <name>Zn(2+)</name>
        <dbReference type="ChEBI" id="CHEBI:29105"/>
    </ligand>
</feature>
<dbReference type="CDD" id="cd01854">
    <property type="entry name" value="YjeQ_EngC"/>
    <property type="match status" value="1"/>
</dbReference>
<keyword evidence="7 10" id="KW-0862">Zinc</keyword>
<dbReference type="Proteomes" id="UP001596353">
    <property type="component" value="Unassembled WGS sequence"/>
</dbReference>
<evidence type="ECO:0000256" key="7">
    <source>
        <dbReference type="ARBA" id="ARBA00022833"/>
    </source>
</evidence>
<feature type="binding site" evidence="10">
    <location>
        <position position="298"/>
    </location>
    <ligand>
        <name>Zn(2+)</name>
        <dbReference type="ChEBI" id="CHEBI:29105"/>
    </ligand>
</feature>
<feature type="binding site" evidence="10">
    <location>
        <begin position="212"/>
        <end position="220"/>
    </location>
    <ligand>
        <name>GTP</name>
        <dbReference type="ChEBI" id="CHEBI:37565"/>
    </ligand>
</feature>
<evidence type="ECO:0000313" key="13">
    <source>
        <dbReference type="EMBL" id="MFC6760520.1"/>
    </source>
</evidence>
<dbReference type="InterPro" id="IPR027417">
    <property type="entry name" value="P-loop_NTPase"/>
</dbReference>
<keyword evidence="8 10" id="KW-0694">RNA-binding</keyword>
<evidence type="ECO:0000256" key="1">
    <source>
        <dbReference type="ARBA" id="ARBA00022490"/>
    </source>
</evidence>
<name>A0ABW2B468_9RHOB</name>
<comment type="subunit">
    <text evidence="10">Monomer. Associates with 30S ribosomal subunit, binds 16S rRNA.</text>
</comment>
<dbReference type="SUPFAM" id="SSF52540">
    <property type="entry name" value="P-loop containing nucleoside triphosphate hydrolases"/>
    <property type="match status" value="1"/>
</dbReference>
<dbReference type="EMBL" id="JBHSWG010000001">
    <property type="protein sequence ID" value="MFC6760520.1"/>
    <property type="molecule type" value="Genomic_DNA"/>
</dbReference>
<comment type="similarity">
    <text evidence="10">Belongs to the TRAFAC class YlqF/YawG GTPase family. RsgA subfamily.</text>
</comment>
<dbReference type="HAMAP" id="MF_01820">
    <property type="entry name" value="GTPase_RsgA"/>
    <property type="match status" value="1"/>
</dbReference>
<dbReference type="PROSITE" id="PS50936">
    <property type="entry name" value="ENGC_GTPASE"/>
    <property type="match status" value="1"/>
</dbReference>
<keyword evidence="4 10" id="KW-0699">rRNA-binding</keyword>
<evidence type="ECO:0000256" key="4">
    <source>
        <dbReference type="ARBA" id="ARBA00022730"/>
    </source>
</evidence>
<evidence type="ECO:0000256" key="2">
    <source>
        <dbReference type="ARBA" id="ARBA00022517"/>
    </source>
</evidence>
<organism evidence="13 14">
    <name type="scientific">Sulfitobacter porphyrae</name>
    <dbReference type="NCBI Taxonomy" id="1246864"/>
    <lineage>
        <taxon>Bacteria</taxon>
        <taxon>Pseudomonadati</taxon>
        <taxon>Pseudomonadota</taxon>
        <taxon>Alphaproteobacteria</taxon>
        <taxon>Rhodobacterales</taxon>
        <taxon>Roseobacteraceae</taxon>
        <taxon>Sulfitobacter</taxon>
    </lineage>
</organism>
<keyword evidence="2 10" id="KW-0690">Ribosome biogenesis</keyword>
<keyword evidence="9 10" id="KW-0342">GTP-binding</keyword>
<evidence type="ECO:0000259" key="12">
    <source>
        <dbReference type="PROSITE" id="PS51721"/>
    </source>
</evidence>
<reference evidence="14" key="1">
    <citation type="journal article" date="2019" name="Int. J. Syst. Evol. Microbiol.">
        <title>The Global Catalogue of Microorganisms (GCM) 10K type strain sequencing project: providing services to taxonomists for standard genome sequencing and annotation.</title>
        <authorList>
            <consortium name="The Broad Institute Genomics Platform"/>
            <consortium name="The Broad Institute Genome Sequencing Center for Infectious Disease"/>
            <person name="Wu L."/>
            <person name="Ma J."/>
        </authorList>
    </citation>
    <scope>NUCLEOTIDE SEQUENCE [LARGE SCALE GENOMIC DNA]</scope>
    <source>
        <strain evidence="14">CCUG 66188</strain>
    </source>
</reference>
<keyword evidence="6 10" id="KW-0378">Hydrolase</keyword>
<protein>
    <recommendedName>
        <fullName evidence="10">Small ribosomal subunit biogenesis GTPase RsgA</fullName>
        <ecNumber evidence="10">3.6.1.-</ecNumber>
    </recommendedName>
</protein>
<dbReference type="EC" id="3.6.1.-" evidence="10"/>
<dbReference type="Gene3D" id="3.40.50.300">
    <property type="entry name" value="P-loop containing nucleotide triphosphate hydrolases"/>
    <property type="match status" value="1"/>
</dbReference>
<feature type="binding site" evidence="10">
    <location>
        <begin position="160"/>
        <end position="163"/>
    </location>
    <ligand>
        <name>GTP</name>
        <dbReference type="ChEBI" id="CHEBI:37565"/>
    </ligand>
</feature>
<evidence type="ECO:0000256" key="8">
    <source>
        <dbReference type="ARBA" id="ARBA00022884"/>
    </source>
</evidence>
<gene>
    <name evidence="10 13" type="primary">rsgA</name>
    <name evidence="13" type="ORF">ACFQFQ_15075</name>
</gene>
<dbReference type="PROSITE" id="PS51721">
    <property type="entry name" value="G_CP"/>
    <property type="match status" value="1"/>
</dbReference>
<keyword evidence="14" id="KW-1185">Reference proteome</keyword>
<evidence type="ECO:0000256" key="3">
    <source>
        <dbReference type="ARBA" id="ARBA00022723"/>
    </source>
</evidence>
<dbReference type="Gene3D" id="1.10.40.50">
    <property type="entry name" value="Probable gtpase engc, domain 3"/>
    <property type="match status" value="1"/>
</dbReference>
<accession>A0ABW2B468</accession>